<dbReference type="EMBL" id="VYQF01000007">
    <property type="protein sequence ID" value="KAA9036573.1"/>
    <property type="molecule type" value="Genomic_DNA"/>
</dbReference>
<gene>
    <name evidence="1" type="ORF">FW778_18325</name>
</gene>
<protein>
    <submittedName>
        <fullName evidence="1">Acyl-CoA reductase</fullName>
    </submittedName>
</protein>
<evidence type="ECO:0000313" key="1">
    <source>
        <dbReference type="EMBL" id="KAA9036573.1"/>
    </source>
</evidence>
<organism evidence="1 2">
    <name type="scientific">Ginsengibacter hankyongi</name>
    <dbReference type="NCBI Taxonomy" id="2607284"/>
    <lineage>
        <taxon>Bacteria</taxon>
        <taxon>Pseudomonadati</taxon>
        <taxon>Bacteroidota</taxon>
        <taxon>Chitinophagia</taxon>
        <taxon>Chitinophagales</taxon>
        <taxon>Chitinophagaceae</taxon>
        <taxon>Ginsengibacter</taxon>
    </lineage>
</organism>
<comment type="caution">
    <text evidence="1">The sequence shown here is derived from an EMBL/GenBank/DDBJ whole genome shotgun (WGS) entry which is preliminary data.</text>
</comment>
<reference evidence="1 2" key="1">
    <citation type="submission" date="2019-09" db="EMBL/GenBank/DDBJ databases">
        <title>Draft genome sequence of Ginsengibacter sp. BR5-29.</title>
        <authorList>
            <person name="Im W.-T."/>
        </authorList>
    </citation>
    <scope>NUCLEOTIDE SEQUENCE [LARGE SCALE GENOMIC DNA]</scope>
    <source>
        <strain evidence="1 2">BR5-29</strain>
    </source>
</reference>
<dbReference type="RefSeq" id="WP_150416315.1">
    <property type="nucleotide sequence ID" value="NZ_VYQF01000007.1"/>
</dbReference>
<name>A0A5J5IFZ0_9BACT</name>
<sequence>MNLVQRINLLEKLGNYLLSDSEKLNSVKQKAFEKNKWFTEEFINISLQNISSQFLNRSKLEEWINYYHVDDNIDSKNVGIVMAGNIPLVGFHDFLCVFISGHKQNIKLSQKDNVLMAHIINKLSEWDIEVAHIVQVNDLLKNCEAYIATGSNNSSRYFKYYFGKYPSIIRGNKTSVAILSGNETIEDLSLLADDVYTFFGLGCRNVTKLYVPHYYDFIPLLNVFRKYDYFQNHTKYKNNYDYNLALLIMNNKMYMANENIILLEDDNIFTPVSQLHYNFYNDKNVIINDLNENENVQCIVGDELIPFGKAQQPGLFDYADGVDVMEFLLAL</sequence>
<proteinExistence type="predicted"/>
<dbReference type="Proteomes" id="UP000326903">
    <property type="component" value="Unassembled WGS sequence"/>
</dbReference>
<dbReference type="AlphaFoldDB" id="A0A5J5IFZ0"/>
<evidence type="ECO:0000313" key="2">
    <source>
        <dbReference type="Proteomes" id="UP000326903"/>
    </source>
</evidence>
<keyword evidence="2" id="KW-1185">Reference proteome</keyword>
<accession>A0A5J5IFZ0</accession>